<dbReference type="RefSeq" id="WP_309879089.1">
    <property type="nucleotide sequence ID" value="NZ_CP133838.1"/>
</dbReference>
<dbReference type="EMBL" id="CP133838">
    <property type="protein sequence ID" value="WMY76666.1"/>
    <property type="molecule type" value="Genomic_DNA"/>
</dbReference>
<dbReference type="PANTHER" id="PTHR46310:SF7">
    <property type="entry name" value="AMIDASE 1"/>
    <property type="match status" value="1"/>
</dbReference>
<gene>
    <name evidence="2" type="ORF">RHD99_06400</name>
</gene>
<feature type="domain" description="Amidase" evidence="1">
    <location>
        <begin position="235"/>
        <end position="361"/>
    </location>
</feature>
<evidence type="ECO:0000259" key="1">
    <source>
        <dbReference type="Pfam" id="PF01425"/>
    </source>
</evidence>
<keyword evidence="3" id="KW-1185">Reference proteome</keyword>
<reference evidence="2 3" key="1">
    <citation type="submission" date="2023-09" db="EMBL/GenBank/DDBJ databases">
        <title>Buttiauxella selenatireducens sp. nov., isolated from the rhizosphere of Cardamine hupingshanesis.</title>
        <authorList>
            <person name="Zhang S."/>
            <person name="Xu Z."/>
            <person name="Wang H."/>
            <person name="Guo Y."/>
        </authorList>
    </citation>
    <scope>NUCLEOTIDE SEQUENCE [LARGE SCALE GENOMIC DNA]</scope>
    <source>
        <strain evidence="2 3">R73</strain>
    </source>
</reference>
<proteinExistence type="predicted"/>
<evidence type="ECO:0000313" key="2">
    <source>
        <dbReference type="EMBL" id="WMY76666.1"/>
    </source>
</evidence>
<dbReference type="Pfam" id="PF01425">
    <property type="entry name" value="Amidase"/>
    <property type="match status" value="2"/>
</dbReference>
<protein>
    <submittedName>
        <fullName evidence="2">Amidase family protein</fullName>
    </submittedName>
</protein>
<dbReference type="Proteomes" id="UP001246690">
    <property type="component" value="Chromosome"/>
</dbReference>
<dbReference type="PANTHER" id="PTHR46310">
    <property type="entry name" value="AMIDASE 1"/>
    <property type="match status" value="1"/>
</dbReference>
<name>A0ABY9SGN4_9ENTR</name>
<dbReference type="InterPro" id="IPR023631">
    <property type="entry name" value="Amidase_dom"/>
</dbReference>
<dbReference type="SUPFAM" id="SSF75304">
    <property type="entry name" value="Amidase signature (AS) enzymes"/>
    <property type="match status" value="1"/>
</dbReference>
<organism evidence="2 3">
    <name type="scientific">Buttiauxella selenatireducens</name>
    <dbReference type="NCBI Taxonomy" id="3073902"/>
    <lineage>
        <taxon>Bacteria</taxon>
        <taxon>Pseudomonadati</taxon>
        <taxon>Pseudomonadota</taxon>
        <taxon>Gammaproteobacteria</taxon>
        <taxon>Enterobacterales</taxon>
        <taxon>Enterobacteriaceae</taxon>
        <taxon>Buttiauxella</taxon>
    </lineage>
</organism>
<feature type="domain" description="Amidase" evidence="1">
    <location>
        <begin position="23"/>
        <end position="182"/>
    </location>
</feature>
<sequence length="375" mass="39957">MKSICESNGYVEQFVLGEGELRFAVKDTLDIAGYRTRAGCQALAAAPIARHHASVVETLLDKRCVLTGKTTLHELAFGVTGINAWSGTPVNPHFPQLIPGGSSSGSAAVVASGEVDFSLGTDTGGSVRMPAACCGVLGFKPGYGVLSRKGVLPEHSSLDCVGIFARDAKVLRQVAHHLSMPESLPLTALPEVAFVAAAIPEIDALILKHLEQRGLRPRHSTLSMLADAHRAGLTIISHENWQAFHPLLSSDEVSPDVASRIRAGKDVEPAALADAERVRSEFTAQVDALLEQSPLLALATLPELPPTLEEADDPLSVVNLTRLVRPFNLSGHPALTLPIGEIRGRPVALQLVAAKGGEGLLIQAAQWFEQQRRRH</sequence>
<dbReference type="InterPro" id="IPR020556">
    <property type="entry name" value="Amidase_CS"/>
</dbReference>
<dbReference type="InterPro" id="IPR036928">
    <property type="entry name" value="AS_sf"/>
</dbReference>
<dbReference type="PROSITE" id="PS00571">
    <property type="entry name" value="AMIDASES"/>
    <property type="match status" value="1"/>
</dbReference>
<accession>A0ABY9SGN4</accession>
<evidence type="ECO:0000313" key="3">
    <source>
        <dbReference type="Proteomes" id="UP001246690"/>
    </source>
</evidence>
<dbReference type="Gene3D" id="3.90.1300.10">
    <property type="entry name" value="Amidase signature (AS) domain"/>
    <property type="match status" value="1"/>
</dbReference>